<evidence type="ECO:0000256" key="5">
    <source>
        <dbReference type="ARBA" id="ARBA00022989"/>
    </source>
</evidence>
<feature type="compositionally biased region" description="Polar residues" evidence="7">
    <location>
        <begin position="146"/>
        <end position="162"/>
    </location>
</feature>
<comment type="subcellular location">
    <subcellularLocation>
        <location evidence="1">Membrane</location>
        <topology evidence="1">Multi-pass membrane protein</topology>
    </subcellularLocation>
</comment>
<gene>
    <name evidence="10" type="ORF">RCL2_000161500</name>
</gene>
<dbReference type="Gene3D" id="3.30.60.20">
    <property type="match status" value="1"/>
</dbReference>
<evidence type="ECO:0000313" key="10">
    <source>
        <dbReference type="EMBL" id="GES74118.1"/>
    </source>
</evidence>
<evidence type="ECO:0000256" key="1">
    <source>
        <dbReference type="ARBA" id="ARBA00004141"/>
    </source>
</evidence>
<dbReference type="Pfam" id="PF00130">
    <property type="entry name" value="C1_1"/>
    <property type="match status" value="1"/>
</dbReference>
<sequence length="480" mass="53932">MPPLSSTHVFEEKNFSKPTHCDYCKRMLWGIAKQGVCCRVCGYVSHFKCQEELSGAHCILSEASDSLAASRNIIAYRDIEHDPQLSLSSSESIKSEPVPIQKPKSSTHVMSESLPTIKVTFELDNDDKTVEQNNNPKELSAKLKRSNSADSITDYSSNSSNETRVDKPLQSYATLPGLYSSSKSAKFADIAPRAAKPISPTKSSFDAKTIQDVLISSVINVSNTSKLPSDSAHPPLNLNTTTNNFRKFVQKCGFIFELQDAVEDIIMWKNTPNTLLTMVIYIYICLYPQLLVLIPFVGLFSILISYYQKRFPDEQYMNINGRNGEKKRFKRSNRVDGPYLPPENSVDYLKNMQNIQNLMGMISDGYDSFIPLLKHVDWSNEYETLKITQFVIVSLLILSLTVWLVPWRYILVVVGLSVFIANTQFVKALVKEISPVLMQRGRILTQSIISSEKEMDKEGTRNGDTKVSGRVNVSLNTSGT</sequence>
<dbReference type="InterPro" id="IPR052816">
    <property type="entry name" value="Peroxisomal_Membrane_PEX28-32"/>
</dbReference>
<accession>A0A8H3QBY9</accession>
<dbReference type="SUPFAM" id="SSF57889">
    <property type="entry name" value="Cysteine-rich domain"/>
    <property type="match status" value="1"/>
</dbReference>
<keyword evidence="2 8" id="KW-0812">Transmembrane</keyword>
<keyword evidence="4" id="KW-0862">Zinc</keyword>
<evidence type="ECO:0000256" key="2">
    <source>
        <dbReference type="ARBA" id="ARBA00022692"/>
    </source>
</evidence>
<dbReference type="Pfam" id="PF06398">
    <property type="entry name" value="Pex24p"/>
    <property type="match status" value="1"/>
</dbReference>
<dbReference type="PROSITE" id="PS00479">
    <property type="entry name" value="ZF_DAG_PE_1"/>
    <property type="match status" value="1"/>
</dbReference>
<comment type="caution">
    <text evidence="10">The sequence shown here is derived from an EMBL/GenBank/DDBJ whole genome shotgun (WGS) entry which is preliminary data.</text>
</comment>
<reference evidence="10" key="1">
    <citation type="submission" date="2019-10" db="EMBL/GenBank/DDBJ databases">
        <title>Conservation and host-specific expression of non-tandemly repeated heterogenous ribosome RNA gene in arbuscular mycorrhizal fungi.</title>
        <authorList>
            <person name="Maeda T."/>
            <person name="Kobayashi Y."/>
            <person name="Nakagawa T."/>
            <person name="Ezawa T."/>
            <person name="Yamaguchi K."/>
            <person name="Bino T."/>
            <person name="Nishimoto Y."/>
            <person name="Shigenobu S."/>
            <person name="Kawaguchi M."/>
        </authorList>
    </citation>
    <scope>NUCLEOTIDE SEQUENCE</scope>
    <source>
        <strain evidence="10">HR1</strain>
    </source>
</reference>
<protein>
    <submittedName>
        <fullName evidence="10">Integral peroxisomal membrane peroxin-domain-containing protein</fullName>
    </submittedName>
</protein>
<dbReference type="GO" id="GO:0007031">
    <property type="term" value="P:peroxisome organization"/>
    <property type="evidence" value="ECO:0007669"/>
    <property type="project" value="UniProtKB-ARBA"/>
</dbReference>
<keyword evidence="3" id="KW-0479">Metal-binding</keyword>
<keyword evidence="6 8" id="KW-0472">Membrane</keyword>
<dbReference type="InterPro" id="IPR002219">
    <property type="entry name" value="PKC_DAG/PE"/>
</dbReference>
<evidence type="ECO:0000256" key="7">
    <source>
        <dbReference type="SAM" id="MobiDB-lite"/>
    </source>
</evidence>
<dbReference type="GO" id="GO:0005778">
    <property type="term" value="C:peroxisomal membrane"/>
    <property type="evidence" value="ECO:0007669"/>
    <property type="project" value="TreeGrafter"/>
</dbReference>
<dbReference type="GO" id="GO:0046872">
    <property type="term" value="F:metal ion binding"/>
    <property type="evidence" value="ECO:0007669"/>
    <property type="project" value="UniProtKB-KW"/>
</dbReference>
<dbReference type="AlphaFoldDB" id="A0A8H3QBY9"/>
<dbReference type="EMBL" id="BLAL01000011">
    <property type="protein sequence ID" value="GES74118.1"/>
    <property type="molecule type" value="Genomic_DNA"/>
</dbReference>
<feature type="compositionally biased region" description="Low complexity" evidence="7">
    <location>
        <begin position="86"/>
        <end position="96"/>
    </location>
</feature>
<evidence type="ECO:0000256" key="3">
    <source>
        <dbReference type="ARBA" id="ARBA00022723"/>
    </source>
</evidence>
<keyword evidence="5 8" id="KW-1133">Transmembrane helix</keyword>
<proteinExistence type="predicted"/>
<feature type="region of interest" description="Disordered" evidence="7">
    <location>
        <begin position="86"/>
        <end position="110"/>
    </location>
</feature>
<feature type="region of interest" description="Disordered" evidence="7">
    <location>
        <begin position="125"/>
        <end position="166"/>
    </location>
</feature>
<feature type="transmembrane region" description="Helical" evidence="8">
    <location>
        <begin position="280"/>
        <end position="307"/>
    </location>
</feature>
<feature type="domain" description="Phorbol-ester/DAG-type" evidence="9">
    <location>
        <begin position="7"/>
        <end position="58"/>
    </location>
</feature>
<dbReference type="SMART" id="SM00109">
    <property type="entry name" value="C1"/>
    <property type="match status" value="1"/>
</dbReference>
<dbReference type="InterPro" id="IPR010482">
    <property type="entry name" value="TECPR1-like_DysF"/>
</dbReference>
<evidence type="ECO:0000256" key="8">
    <source>
        <dbReference type="SAM" id="Phobius"/>
    </source>
</evidence>
<evidence type="ECO:0000256" key="6">
    <source>
        <dbReference type="ARBA" id="ARBA00023136"/>
    </source>
</evidence>
<feature type="transmembrane region" description="Helical" evidence="8">
    <location>
        <begin position="384"/>
        <end position="403"/>
    </location>
</feature>
<organism evidence="10 11">
    <name type="scientific">Rhizophagus clarus</name>
    <dbReference type="NCBI Taxonomy" id="94130"/>
    <lineage>
        <taxon>Eukaryota</taxon>
        <taxon>Fungi</taxon>
        <taxon>Fungi incertae sedis</taxon>
        <taxon>Mucoromycota</taxon>
        <taxon>Glomeromycotina</taxon>
        <taxon>Glomeromycetes</taxon>
        <taxon>Glomerales</taxon>
        <taxon>Glomeraceae</taxon>
        <taxon>Rhizophagus</taxon>
    </lineage>
</organism>
<feature type="compositionally biased region" description="Polar residues" evidence="7">
    <location>
        <begin position="471"/>
        <end position="480"/>
    </location>
</feature>
<evidence type="ECO:0000256" key="4">
    <source>
        <dbReference type="ARBA" id="ARBA00022833"/>
    </source>
</evidence>
<evidence type="ECO:0000313" key="11">
    <source>
        <dbReference type="Proteomes" id="UP000615446"/>
    </source>
</evidence>
<dbReference type="PANTHER" id="PTHR28304:SF2">
    <property type="entry name" value="PEROXISOMAL MEMBRANE PROTEIN PEX29"/>
    <property type="match status" value="1"/>
</dbReference>
<feature type="region of interest" description="Disordered" evidence="7">
    <location>
        <begin position="454"/>
        <end position="480"/>
    </location>
</feature>
<dbReference type="PANTHER" id="PTHR28304">
    <property type="entry name" value="PEROXISOMAL MEMBRANE PROTEIN PEX29"/>
    <property type="match status" value="1"/>
</dbReference>
<feature type="compositionally biased region" description="Basic and acidic residues" evidence="7">
    <location>
        <begin position="454"/>
        <end position="464"/>
    </location>
</feature>
<name>A0A8H3QBY9_9GLOM</name>
<dbReference type="CDD" id="cd20824">
    <property type="entry name" value="C1_SpBZZ1-like"/>
    <property type="match status" value="1"/>
</dbReference>
<dbReference type="InterPro" id="IPR046349">
    <property type="entry name" value="C1-like_sf"/>
</dbReference>
<dbReference type="OrthoDB" id="74314at2759"/>
<evidence type="ECO:0000259" key="9">
    <source>
        <dbReference type="PROSITE" id="PS50081"/>
    </source>
</evidence>
<dbReference type="Proteomes" id="UP000615446">
    <property type="component" value="Unassembled WGS sequence"/>
</dbReference>
<dbReference type="PROSITE" id="PS50081">
    <property type="entry name" value="ZF_DAG_PE_2"/>
    <property type="match status" value="1"/>
</dbReference>